<dbReference type="InterPro" id="IPR001547">
    <property type="entry name" value="Glyco_hydro_5"/>
</dbReference>
<evidence type="ECO:0000256" key="6">
    <source>
        <dbReference type="ARBA" id="ARBA00022968"/>
    </source>
</evidence>
<keyword evidence="18" id="KW-0732">Signal</keyword>
<evidence type="ECO:0000313" key="20">
    <source>
        <dbReference type="EMBL" id="KAJ8604325.1"/>
    </source>
</evidence>
<feature type="signal peptide" evidence="18">
    <location>
        <begin position="1"/>
        <end position="18"/>
    </location>
</feature>
<sequence>MLLLFFFFFFVLGVPVSAQTSLKIRGVNLGGWLVLEKWIKPSLFAEWDPFDPTSPKDEWTYCERLGKSECQKRLDEHWDTWVSVEEMNDLADAGITHVRVPVGWWITGDVEEGEPYVSGQWKYFARMTRWARERGIEVWLDLHAVPGSQNGFDNSGRLGNATWDASTRNVNRSLAAIETIVRRVDAEGLRNDVTGFGLLNEPDQHIDYWLMLDFYNKAYDTIRTVLGDGISIYIGDMFSPQSFNWFWHAGNPIRATNVFLDSHIYACFVDDLKAMTPKQHVTQVCRFERAHINQCCWDGWPPQPTELSRFVGEWTAAYDQTPSPELELASPESRPLTDDRKRFLLQYVIAQMVTFEATPEESAPYLSGAPGLDFHGWFFWNFRMEADVYREWDYLRGVREGWIPKLERNVDVSDQLGLTCEDLEQEAQDCTDGVVSPFPPIPGWTGVPCAESPPRRVLAQTILSALALFSFMALLAALLILARANRLLQKIPVSSRRLRRAVCFCCPGDYDAIKQRAPDDESPASSSFYGANAQILPTTEAPISAIA</sequence>
<comment type="subcellular location">
    <subcellularLocation>
        <location evidence="1">Cell membrane</location>
        <topology evidence="1">Single-pass type II membrane protein</topology>
    </subcellularLocation>
</comment>
<dbReference type="PANTHER" id="PTHR31297">
    <property type="entry name" value="GLUCAN ENDO-1,6-BETA-GLUCOSIDASE B"/>
    <property type="match status" value="1"/>
</dbReference>
<dbReference type="GO" id="GO:0005886">
    <property type="term" value="C:plasma membrane"/>
    <property type="evidence" value="ECO:0007669"/>
    <property type="project" value="UniProtKB-SubCell"/>
</dbReference>
<dbReference type="EMBL" id="JAQMWT010000334">
    <property type="protein sequence ID" value="KAJ8604325.1"/>
    <property type="molecule type" value="Genomic_DNA"/>
</dbReference>
<dbReference type="AlphaFoldDB" id="A0AAD7UGH4"/>
<dbReference type="EC" id="3.2.1.58" evidence="14"/>
<keyword evidence="5 16" id="KW-0378">Hydrolase</keyword>
<evidence type="ECO:0000313" key="21">
    <source>
        <dbReference type="Proteomes" id="UP001230188"/>
    </source>
</evidence>
<evidence type="ECO:0000256" key="18">
    <source>
        <dbReference type="SAM" id="SignalP"/>
    </source>
</evidence>
<dbReference type="InterPro" id="IPR050386">
    <property type="entry name" value="Glycosyl_hydrolase_5"/>
</dbReference>
<organism evidence="20 21">
    <name type="scientific">Chrysophaeum taylorii</name>
    <dbReference type="NCBI Taxonomy" id="2483200"/>
    <lineage>
        <taxon>Eukaryota</taxon>
        <taxon>Sar</taxon>
        <taxon>Stramenopiles</taxon>
        <taxon>Ochrophyta</taxon>
        <taxon>Pelagophyceae</taxon>
        <taxon>Pelagomonadales</taxon>
        <taxon>Pelagomonadaceae</taxon>
        <taxon>Chrysophaeum</taxon>
    </lineage>
</organism>
<comment type="catalytic activity">
    <reaction evidence="12">
        <text>Successive hydrolysis of beta-D-glucose units from the non-reducing ends of (1-&gt;3)-beta-D-glucans, releasing alpha-glucose.</text>
        <dbReference type="EC" id="3.2.1.58"/>
    </reaction>
</comment>
<evidence type="ECO:0000256" key="11">
    <source>
        <dbReference type="ARBA" id="ARBA00023316"/>
    </source>
</evidence>
<feature type="transmembrane region" description="Helical" evidence="17">
    <location>
        <begin position="457"/>
        <end position="481"/>
    </location>
</feature>
<protein>
    <recommendedName>
        <fullName evidence="14">glucan 1,3-beta-glucosidase</fullName>
        <ecNumber evidence="14">3.2.1.58</ecNumber>
    </recommendedName>
    <alternativeName>
        <fullName evidence="15">Exo-1,3-beta-glucanase D</fullName>
    </alternativeName>
</protein>
<dbReference type="GO" id="GO:0071555">
    <property type="term" value="P:cell wall organization"/>
    <property type="evidence" value="ECO:0007669"/>
    <property type="project" value="UniProtKB-KW"/>
</dbReference>
<evidence type="ECO:0000256" key="2">
    <source>
        <dbReference type="ARBA" id="ARBA00005641"/>
    </source>
</evidence>
<dbReference type="Pfam" id="PF00150">
    <property type="entry name" value="Cellulase"/>
    <property type="match status" value="1"/>
</dbReference>
<keyword evidence="3" id="KW-1003">Cell membrane</keyword>
<dbReference type="GO" id="GO:0009251">
    <property type="term" value="P:glucan catabolic process"/>
    <property type="evidence" value="ECO:0007669"/>
    <property type="project" value="TreeGrafter"/>
</dbReference>
<evidence type="ECO:0000256" key="10">
    <source>
        <dbReference type="ARBA" id="ARBA00023295"/>
    </source>
</evidence>
<evidence type="ECO:0000259" key="19">
    <source>
        <dbReference type="Pfam" id="PF00150"/>
    </source>
</evidence>
<feature type="chain" id="PRO_5041914285" description="glucan 1,3-beta-glucosidase" evidence="18">
    <location>
        <begin position="19"/>
        <end position="547"/>
    </location>
</feature>
<keyword evidence="11" id="KW-0961">Cell wall biogenesis/degradation</keyword>
<dbReference type="SUPFAM" id="SSF51445">
    <property type="entry name" value="(Trans)glycosidases"/>
    <property type="match status" value="1"/>
</dbReference>
<proteinExistence type="inferred from homology"/>
<evidence type="ECO:0000256" key="13">
    <source>
        <dbReference type="ARBA" id="ARBA00037126"/>
    </source>
</evidence>
<evidence type="ECO:0000256" key="4">
    <source>
        <dbReference type="ARBA" id="ARBA00022692"/>
    </source>
</evidence>
<evidence type="ECO:0000256" key="12">
    <source>
        <dbReference type="ARBA" id="ARBA00036824"/>
    </source>
</evidence>
<evidence type="ECO:0000256" key="5">
    <source>
        <dbReference type="ARBA" id="ARBA00022801"/>
    </source>
</evidence>
<keyword evidence="8 17" id="KW-0472">Membrane</keyword>
<evidence type="ECO:0000256" key="1">
    <source>
        <dbReference type="ARBA" id="ARBA00004401"/>
    </source>
</evidence>
<name>A0AAD7UGH4_9STRA</name>
<evidence type="ECO:0000256" key="14">
    <source>
        <dbReference type="ARBA" id="ARBA00038929"/>
    </source>
</evidence>
<dbReference type="InterPro" id="IPR017853">
    <property type="entry name" value="GH"/>
</dbReference>
<keyword evidence="4 17" id="KW-0812">Transmembrane</keyword>
<comment type="similarity">
    <text evidence="2 16">Belongs to the glycosyl hydrolase 5 (cellulase A) family.</text>
</comment>
<dbReference type="GO" id="GO:0005576">
    <property type="term" value="C:extracellular region"/>
    <property type="evidence" value="ECO:0007669"/>
    <property type="project" value="TreeGrafter"/>
</dbReference>
<evidence type="ECO:0000256" key="8">
    <source>
        <dbReference type="ARBA" id="ARBA00023136"/>
    </source>
</evidence>
<keyword evidence="21" id="KW-1185">Reference proteome</keyword>
<evidence type="ECO:0000256" key="7">
    <source>
        <dbReference type="ARBA" id="ARBA00022989"/>
    </source>
</evidence>
<reference evidence="20" key="1">
    <citation type="submission" date="2023-01" db="EMBL/GenBank/DDBJ databases">
        <title>Metagenome sequencing of chrysophaentin producing Chrysophaeum taylorii.</title>
        <authorList>
            <person name="Davison J."/>
            <person name="Bewley C."/>
        </authorList>
    </citation>
    <scope>NUCLEOTIDE SEQUENCE</scope>
    <source>
        <strain evidence="20">NIES-1699</strain>
    </source>
</reference>
<evidence type="ECO:0000256" key="3">
    <source>
        <dbReference type="ARBA" id="ARBA00022475"/>
    </source>
</evidence>
<comment type="caution">
    <text evidence="20">The sequence shown here is derived from an EMBL/GenBank/DDBJ whole genome shotgun (WGS) entry which is preliminary data.</text>
</comment>
<dbReference type="PANTHER" id="PTHR31297:SF34">
    <property type="entry name" value="GLUCAN 1,3-BETA-GLUCOSIDASE 2"/>
    <property type="match status" value="1"/>
</dbReference>
<keyword evidence="10 16" id="KW-0326">Glycosidase</keyword>
<evidence type="ECO:0000256" key="16">
    <source>
        <dbReference type="RuleBase" id="RU361153"/>
    </source>
</evidence>
<gene>
    <name evidence="20" type="ORF">CTAYLR_002488</name>
</gene>
<evidence type="ECO:0000256" key="15">
    <source>
        <dbReference type="ARBA" id="ARBA00041260"/>
    </source>
</evidence>
<keyword evidence="7 17" id="KW-1133">Transmembrane helix</keyword>
<evidence type="ECO:0000256" key="9">
    <source>
        <dbReference type="ARBA" id="ARBA00023180"/>
    </source>
</evidence>
<feature type="domain" description="Glycoside hydrolase family 5" evidence="19">
    <location>
        <begin position="86"/>
        <end position="269"/>
    </location>
</feature>
<dbReference type="Gene3D" id="3.20.20.80">
    <property type="entry name" value="Glycosidases"/>
    <property type="match status" value="1"/>
</dbReference>
<comment type="function">
    <text evidence="13">Glucosidase involved in the degradation of cellulosic biomass. Active on lichenan.</text>
</comment>
<dbReference type="GO" id="GO:0004338">
    <property type="term" value="F:glucan exo-1,3-beta-glucosidase activity"/>
    <property type="evidence" value="ECO:0007669"/>
    <property type="project" value="UniProtKB-EC"/>
</dbReference>
<dbReference type="GO" id="GO:0009986">
    <property type="term" value="C:cell surface"/>
    <property type="evidence" value="ECO:0007669"/>
    <property type="project" value="TreeGrafter"/>
</dbReference>
<dbReference type="Proteomes" id="UP001230188">
    <property type="component" value="Unassembled WGS sequence"/>
</dbReference>
<keyword evidence="6" id="KW-0735">Signal-anchor</keyword>
<evidence type="ECO:0000256" key="17">
    <source>
        <dbReference type="SAM" id="Phobius"/>
    </source>
</evidence>
<keyword evidence="9" id="KW-0325">Glycoprotein</keyword>
<accession>A0AAD7UGH4</accession>